<evidence type="ECO:0000313" key="1">
    <source>
        <dbReference type="EMBL" id="RSM14367.1"/>
    </source>
</evidence>
<proteinExistence type="predicted"/>
<organism evidence="1 2">
    <name type="scientific">Fusarium oligoseptatum</name>
    <dbReference type="NCBI Taxonomy" id="2604345"/>
    <lineage>
        <taxon>Eukaryota</taxon>
        <taxon>Fungi</taxon>
        <taxon>Dikarya</taxon>
        <taxon>Ascomycota</taxon>
        <taxon>Pezizomycotina</taxon>
        <taxon>Sordariomycetes</taxon>
        <taxon>Hypocreomycetidae</taxon>
        <taxon>Hypocreales</taxon>
        <taxon>Nectriaceae</taxon>
        <taxon>Fusarium</taxon>
        <taxon>Fusarium solani species complex</taxon>
    </lineage>
</organism>
<dbReference type="EMBL" id="NKCK01000007">
    <property type="protein sequence ID" value="RSM14367.1"/>
    <property type="molecule type" value="Genomic_DNA"/>
</dbReference>
<accession>A0A428UJ91</accession>
<reference evidence="1 2" key="1">
    <citation type="submission" date="2017-06" db="EMBL/GenBank/DDBJ databases">
        <title>Comparative genomic analysis of Ambrosia Fusariam Clade fungi.</title>
        <authorList>
            <person name="Stajich J.E."/>
            <person name="Carrillo J."/>
            <person name="Kijimoto T."/>
            <person name="Eskalen A."/>
            <person name="O'Donnell K."/>
            <person name="Kasson M."/>
        </authorList>
    </citation>
    <scope>NUCLEOTIDE SEQUENCE [LARGE SCALE GENOMIC DNA]</scope>
    <source>
        <strain evidence="1 2">NRRL62579</strain>
    </source>
</reference>
<sequence>MTSIIRADHTHWACPLPLQGRPGIKCDQGNEMSTDHCKNCKQKRAVKAKALNRNGDKIGKLAEITAGGEELWDYD</sequence>
<gene>
    <name evidence="1" type="ORF">CEP52_001454</name>
</gene>
<keyword evidence="2" id="KW-1185">Reference proteome</keyword>
<dbReference type="Proteomes" id="UP000287144">
    <property type="component" value="Unassembled WGS sequence"/>
</dbReference>
<evidence type="ECO:0000313" key="2">
    <source>
        <dbReference type="Proteomes" id="UP000287144"/>
    </source>
</evidence>
<comment type="caution">
    <text evidence="1">The sequence shown here is derived from an EMBL/GenBank/DDBJ whole genome shotgun (WGS) entry which is preliminary data.</text>
</comment>
<protein>
    <submittedName>
        <fullName evidence="1">Uncharacterized protein</fullName>
    </submittedName>
</protein>
<name>A0A428UJ91_9HYPO</name>
<dbReference type="AlphaFoldDB" id="A0A428UJ91"/>